<name>A0AAD9CV29_PAPLA</name>
<organism evidence="8 9">
    <name type="scientific">Papiliotrema laurentii</name>
    <name type="common">Cryptococcus laurentii</name>
    <dbReference type="NCBI Taxonomy" id="5418"/>
    <lineage>
        <taxon>Eukaryota</taxon>
        <taxon>Fungi</taxon>
        <taxon>Dikarya</taxon>
        <taxon>Basidiomycota</taxon>
        <taxon>Agaricomycotina</taxon>
        <taxon>Tremellomycetes</taxon>
        <taxon>Tremellales</taxon>
        <taxon>Rhynchogastremaceae</taxon>
        <taxon>Papiliotrema</taxon>
    </lineage>
</organism>
<dbReference type="GO" id="GO:0007165">
    <property type="term" value="P:signal transduction"/>
    <property type="evidence" value="ECO:0007669"/>
    <property type="project" value="InterPro"/>
</dbReference>
<feature type="domain" description="Rho-GAP" evidence="7">
    <location>
        <begin position="548"/>
        <end position="739"/>
    </location>
</feature>
<evidence type="ECO:0000259" key="7">
    <source>
        <dbReference type="PROSITE" id="PS50238"/>
    </source>
</evidence>
<dbReference type="Gene3D" id="1.10.555.10">
    <property type="entry name" value="Rho GTPase activation protein"/>
    <property type="match status" value="1"/>
</dbReference>
<evidence type="ECO:0008006" key="10">
    <source>
        <dbReference type="Google" id="ProtNLM"/>
    </source>
</evidence>
<gene>
    <name evidence="8" type="ORF">DB88DRAFT_442484</name>
</gene>
<dbReference type="GO" id="GO:0046872">
    <property type="term" value="F:metal ion binding"/>
    <property type="evidence" value="ECO:0007669"/>
    <property type="project" value="UniProtKB-KW"/>
</dbReference>
<dbReference type="InterPro" id="IPR008936">
    <property type="entry name" value="Rho_GTPase_activation_prot"/>
</dbReference>
<dbReference type="GO" id="GO:0005096">
    <property type="term" value="F:GTPase activator activity"/>
    <property type="evidence" value="ECO:0007669"/>
    <property type="project" value="UniProtKB-KW"/>
</dbReference>
<keyword evidence="3" id="KW-0862">Zinc</keyword>
<dbReference type="SUPFAM" id="SSF57889">
    <property type="entry name" value="Cysteine-rich domain"/>
    <property type="match status" value="1"/>
</dbReference>
<feature type="compositionally biased region" description="Polar residues" evidence="5">
    <location>
        <begin position="84"/>
        <end position="97"/>
    </location>
</feature>
<dbReference type="PROSITE" id="PS50081">
    <property type="entry name" value="ZF_DAG_PE_2"/>
    <property type="match status" value="1"/>
</dbReference>
<sequence length="744" mass="80997">MSFSLSDPDFASILNNIGNDATKTADAGQTGRLGASLSVRPDGDTTRGGSAPVSPTGLAPSISSPALARSPQMDMLSSAAADGDSTTWPSASTSRSQSAGRLSPSSAAGSSSITPQLLLRTRQPSADSTISVSSRSPDTAFSNLVQTVAAAKHAGKDNIPMELSALSAIIEEMEEMKDSITGLKSKYMGVKRSSQQYSEGLTVAGEEYDKELAHRLDLEAEVSRLRAQVHTQTARLSVISGDERRQENMRRRSHDLANNLTGLERDISRLRAQRDMTLAEVEELHNTRDANGAIEDAATALSQSLTQRLDTIKEQYREELEPLTAQREALQREIAELRETREQFLEESTALAAKNEELAELNAQLSRQAEIAQENLSRARGPTIFHTKTPGRSHPSGSPSLSSLATSATLHEVPEETARVVKVTKPEPIEAAPARRFKWYKSSKGPDMSSVSASISKPLALPIDKRNGGMQRPSTEFGLREHAFHQHSTMRFTRCELCQEKMWGLQEVRCAHCGVVCHSKCAEKLPKSCTGSRAVELEEPAAPSMFGKDLSEQIAADNVPVPVIVTKCIGAVEVVGMEYEGIYRKTGGSSQSKQITQLFERGDYDAFDLADVETFNDISSVTSVLKTYFRQLPNPLLTHALHESFVAAASIRDANNKHSALCALLKELPKDNYNTLRALMLHLNRVTSLASVNLMTSQNLGVVFGPTLMRSSDPNREFGDMAGKALSIQWMVENAPEVFKDAQQ</sequence>
<dbReference type="InterPro" id="IPR051854">
    <property type="entry name" value="Rho-type_GAP"/>
</dbReference>
<dbReference type="Proteomes" id="UP001182556">
    <property type="component" value="Unassembled WGS sequence"/>
</dbReference>
<protein>
    <recommendedName>
        <fullName evidence="10">Signal transducer</fullName>
    </recommendedName>
</protein>
<dbReference type="Pfam" id="PF00130">
    <property type="entry name" value="C1_1"/>
    <property type="match status" value="1"/>
</dbReference>
<comment type="caution">
    <text evidence="8">The sequence shown here is derived from an EMBL/GenBank/DDBJ whole genome shotgun (WGS) entry which is preliminary data.</text>
</comment>
<keyword evidence="9" id="KW-1185">Reference proteome</keyword>
<dbReference type="AlphaFoldDB" id="A0AAD9CV29"/>
<evidence type="ECO:0000259" key="6">
    <source>
        <dbReference type="PROSITE" id="PS50081"/>
    </source>
</evidence>
<feature type="compositionally biased region" description="Low complexity" evidence="5">
    <location>
        <begin position="98"/>
        <end position="112"/>
    </location>
</feature>
<dbReference type="SMART" id="SM00324">
    <property type="entry name" value="RhoGAP"/>
    <property type="match status" value="1"/>
</dbReference>
<dbReference type="InterPro" id="IPR000198">
    <property type="entry name" value="RhoGAP_dom"/>
</dbReference>
<feature type="coiled-coil region" evidence="4">
    <location>
        <begin position="253"/>
        <end position="287"/>
    </location>
</feature>
<keyword evidence="1" id="KW-0343">GTPase activation</keyword>
<proteinExistence type="predicted"/>
<dbReference type="InterPro" id="IPR002219">
    <property type="entry name" value="PKC_DAG/PE"/>
</dbReference>
<dbReference type="PROSITE" id="PS00479">
    <property type="entry name" value="ZF_DAG_PE_1"/>
    <property type="match status" value="1"/>
</dbReference>
<dbReference type="PANTHER" id="PTHR46075:SF2">
    <property type="entry name" value="RHO GTPASE ACTIVATING PROTEIN AT 5A, ISOFORM A"/>
    <property type="match status" value="1"/>
</dbReference>
<evidence type="ECO:0000256" key="3">
    <source>
        <dbReference type="ARBA" id="ARBA00022833"/>
    </source>
</evidence>
<dbReference type="InterPro" id="IPR046349">
    <property type="entry name" value="C1-like_sf"/>
</dbReference>
<dbReference type="Gene3D" id="1.10.287.1490">
    <property type="match status" value="1"/>
</dbReference>
<dbReference type="PROSITE" id="PS50238">
    <property type="entry name" value="RHOGAP"/>
    <property type="match status" value="1"/>
</dbReference>
<dbReference type="EMBL" id="JAODAN010000009">
    <property type="protein sequence ID" value="KAK1921967.1"/>
    <property type="molecule type" value="Genomic_DNA"/>
</dbReference>
<evidence type="ECO:0000313" key="9">
    <source>
        <dbReference type="Proteomes" id="UP001182556"/>
    </source>
</evidence>
<dbReference type="CDD" id="cd20824">
    <property type="entry name" value="C1_SpBZZ1-like"/>
    <property type="match status" value="1"/>
</dbReference>
<evidence type="ECO:0000256" key="4">
    <source>
        <dbReference type="SAM" id="Coils"/>
    </source>
</evidence>
<dbReference type="SMART" id="SM00109">
    <property type="entry name" value="C1"/>
    <property type="match status" value="1"/>
</dbReference>
<feature type="region of interest" description="Disordered" evidence="5">
    <location>
        <begin position="20"/>
        <end position="116"/>
    </location>
</feature>
<dbReference type="Gene3D" id="3.30.60.20">
    <property type="match status" value="1"/>
</dbReference>
<keyword evidence="2" id="KW-0479">Metal-binding</keyword>
<feature type="domain" description="Phorbol-ester/DAG-type" evidence="6">
    <location>
        <begin position="481"/>
        <end position="529"/>
    </location>
</feature>
<evidence type="ECO:0000256" key="5">
    <source>
        <dbReference type="SAM" id="MobiDB-lite"/>
    </source>
</evidence>
<evidence type="ECO:0000313" key="8">
    <source>
        <dbReference type="EMBL" id="KAK1921967.1"/>
    </source>
</evidence>
<accession>A0AAD9CV29</accession>
<dbReference type="PANTHER" id="PTHR46075">
    <property type="entry name" value="CHIMERIN FAMILY MEMBER"/>
    <property type="match status" value="1"/>
</dbReference>
<keyword evidence="4" id="KW-0175">Coiled coil</keyword>
<reference evidence="8" key="1">
    <citation type="submission" date="2023-02" db="EMBL/GenBank/DDBJ databases">
        <title>Identification and recombinant expression of a fungal hydrolase from Papiliotrema laurentii that hydrolyzes apple cutin and clears colloidal polyester polyurethane.</title>
        <authorList>
            <consortium name="DOE Joint Genome Institute"/>
            <person name="Roman V.A."/>
            <person name="Bojanowski C."/>
            <person name="Crable B.R."/>
            <person name="Wagner D.N."/>
            <person name="Hung C.S."/>
            <person name="Nadeau L.J."/>
            <person name="Schratz L."/>
            <person name="Haridas S."/>
            <person name="Pangilinan J."/>
            <person name="Lipzen A."/>
            <person name="Na H."/>
            <person name="Yan M."/>
            <person name="Ng V."/>
            <person name="Grigoriev I.V."/>
            <person name="Spatafora J.W."/>
            <person name="Barlow D."/>
            <person name="Biffinger J."/>
            <person name="Kelley-Loughnane N."/>
            <person name="Varaljay V.A."/>
            <person name="Crookes-Goodson W.J."/>
        </authorList>
    </citation>
    <scope>NUCLEOTIDE SEQUENCE</scope>
    <source>
        <strain evidence="8">5307AH</strain>
    </source>
</reference>
<dbReference type="Pfam" id="PF00620">
    <property type="entry name" value="RhoGAP"/>
    <property type="match status" value="1"/>
</dbReference>
<feature type="coiled-coil region" evidence="4">
    <location>
        <begin position="313"/>
        <end position="375"/>
    </location>
</feature>
<evidence type="ECO:0000256" key="2">
    <source>
        <dbReference type="ARBA" id="ARBA00022723"/>
    </source>
</evidence>
<evidence type="ECO:0000256" key="1">
    <source>
        <dbReference type="ARBA" id="ARBA00022468"/>
    </source>
</evidence>
<dbReference type="SUPFAM" id="SSF48350">
    <property type="entry name" value="GTPase activation domain, GAP"/>
    <property type="match status" value="1"/>
</dbReference>
<dbReference type="FunFam" id="1.10.555.10:FF:000043">
    <property type="entry name" value="Rho GTPase activator Rga"/>
    <property type="match status" value="1"/>
</dbReference>